<accession>A0A1L6BYF1</accession>
<sequence length="160" mass="17782">MADSADQLGTVAELEIWMGTSFEPEDVARAEFILRVGSGWARQISGKLWPNRDAADFPVTVRGIILGASRREFENPRRVVYEVKGPESATYHNQQYAPGFFTEAEEKLLKRFRPGGGLFSVATYRDDPVFALGYIGMGNGCKPLPYLNPGDPGWEEADHL</sequence>
<dbReference type="KEGG" id="vg:63210588"/>
<dbReference type="Proteomes" id="UP000225965">
    <property type="component" value="Segment"/>
</dbReference>
<dbReference type="EMBL" id="KY223999">
    <property type="protein sequence ID" value="APQ42128.1"/>
    <property type="molecule type" value="Genomic_DNA"/>
</dbReference>
<evidence type="ECO:0000313" key="1">
    <source>
        <dbReference type="EMBL" id="APQ42128.1"/>
    </source>
</evidence>
<proteinExistence type="predicted"/>
<dbReference type="RefSeq" id="YP_010013929.1">
    <property type="nucleotide sequence ID" value="NC_053515.1"/>
</dbReference>
<dbReference type="GeneID" id="63210588"/>
<keyword evidence="2" id="KW-1185">Reference proteome</keyword>
<reference evidence="1 2" key="1">
    <citation type="submission" date="2016-11" db="EMBL/GenBank/DDBJ databases">
        <authorList>
            <person name="Brown T."/>
            <person name="Davidson K."/>
            <person name="Doll Z."/>
            <person name="Jansson R."/>
            <person name="Janyszek T."/>
            <person name="Lwin C."/>
            <person name="Patil S."/>
            <person name="Piper J."/>
            <person name="Rajendiran N."/>
            <person name="Rittenhouse N.L."/>
            <person name="Younker T.P."/>
            <person name="Zhang J."/>
            <person name="Garlena R.A."/>
            <person name="Russell D.A."/>
            <person name="Pope W.H."/>
            <person name="Jacobs-Sera D."/>
            <person name="Hatfull G.F."/>
        </authorList>
    </citation>
    <scope>NUCLEOTIDE SEQUENCE [LARGE SCALE GENOMIC DNA]</scope>
</reference>
<name>A0A1L6BYF1_9CAUD</name>
<protein>
    <submittedName>
        <fullName evidence="1">Head-to-tail adaptor</fullName>
    </submittedName>
</protein>
<organism evidence="1 2">
    <name type="scientific">Mycobacterium phage MrMagoo</name>
    <dbReference type="NCBI Taxonomy" id="1927020"/>
    <lineage>
        <taxon>Viruses</taxon>
        <taxon>Duplodnaviria</taxon>
        <taxon>Heunggongvirae</taxon>
        <taxon>Uroviricota</taxon>
        <taxon>Caudoviricetes</taxon>
        <taxon>Vilmaviridae</taxon>
        <taxon>Mclasvirinae</taxon>
        <taxon>Reyvirus</taxon>
        <taxon>Reyvirus mrmagoo</taxon>
    </lineage>
</organism>
<evidence type="ECO:0000313" key="2">
    <source>
        <dbReference type="Proteomes" id="UP000225965"/>
    </source>
</evidence>
<gene>
    <name evidence="1" type="primary">23</name>
    <name evidence="1" type="ORF">PBI_MRMAGOO_23</name>
</gene>